<dbReference type="AlphaFoldDB" id="A0A1L8CNN0"/>
<dbReference type="RefSeq" id="WP_083530505.1">
    <property type="nucleotide sequence ID" value="NZ_BDFD01000011.1"/>
</dbReference>
<dbReference type="Proteomes" id="UP000231632">
    <property type="component" value="Unassembled WGS sequence"/>
</dbReference>
<dbReference type="Pfam" id="PF00691">
    <property type="entry name" value="OmpA"/>
    <property type="match status" value="1"/>
</dbReference>
<evidence type="ECO:0000256" key="3">
    <source>
        <dbReference type="SAM" id="SignalP"/>
    </source>
</evidence>
<feature type="chain" id="PRO_5012114856" evidence="3">
    <location>
        <begin position="23"/>
        <end position="207"/>
    </location>
</feature>
<dbReference type="PROSITE" id="PS51123">
    <property type="entry name" value="OMPA_2"/>
    <property type="match status" value="1"/>
</dbReference>
<feature type="domain" description="OmpA-like" evidence="4">
    <location>
        <begin position="76"/>
        <end position="206"/>
    </location>
</feature>
<keyword evidence="6" id="KW-1185">Reference proteome</keyword>
<feature type="region of interest" description="Disordered" evidence="2">
    <location>
        <begin position="36"/>
        <end position="74"/>
    </location>
</feature>
<sequence>MSKLKAYLIVLLLPLVSGCATIDEFLFDAHPDGTPIRQERAHETPVQSAPETVTAEPESVPEAANAQLEPEPTPVAEPVSEQLWVRITFKSGQTGLAPGARSALMKAAGKFKSQQNDQRIAVRGYCDDEPIGGYDGKQKSAHHYDSQLTLSQARADSVRDVLIKAGITSDKITATGHGATAFIADNATVEGRNKNRRVDIYLLGNQQ</sequence>
<dbReference type="OrthoDB" id="1149075at2"/>
<comment type="caution">
    <text evidence="5">The sequence shown here is derived from an EMBL/GenBank/DDBJ whole genome shotgun (WGS) entry which is preliminary data.</text>
</comment>
<dbReference type="InterPro" id="IPR036737">
    <property type="entry name" value="OmpA-like_sf"/>
</dbReference>
<feature type="signal peptide" evidence="3">
    <location>
        <begin position="1"/>
        <end position="22"/>
    </location>
</feature>
<evidence type="ECO:0000256" key="1">
    <source>
        <dbReference type="PROSITE-ProRule" id="PRU00473"/>
    </source>
</evidence>
<dbReference type="PANTHER" id="PTHR30329">
    <property type="entry name" value="STATOR ELEMENT OF FLAGELLAR MOTOR COMPLEX"/>
    <property type="match status" value="1"/>
</dbReference>
<dbReference type="InterPro" id="IPR006665">
    <property type="entry name" value="OmpA-like"/>
</dbReference>
<evidence type="ECO:0000313" key="6">
    <source>
        <dbReference type="Proteomes" id="UP000231632"/>
    </source>
</evidence>
<keyword evidence="1" id="KW-0472">Membrane</keyword>
<organism evidence="5 6">
    <name type="scientific">Mariprofundus micogutta</name>
    <dbReference type="NCBI Taxonomy" id="1921010"/>
    <lineage>
        <taxon>Bacteria</taxon>
        <taxon>Pseudomonadati</taxon>
        <taxon>Pseudomonadota</taxon>
        <taxon>Candidatius Mariprofundia</taxon>
        <taxon>Mariprofundales</taxon>
        <taxon>Mariprofundaceae</taxon>
        <taxon>Mariprofundus</taxon>
    </lineage>
</organism>
<keyword evidence="3" id="KW-0732">Signal</keyword>
<dbReference type="PROSITE" id="PS51257">
    <property type="entry name" value="PROKAR_LIPOPROTEIN"/>
    <property type="match status" value="1"/>
</dbReference>
<reference evidence="5 6" key="1">
    <citation type="journal article" date="2017" name="Arch. Microbiol.">
        <title>Mariprofundus micogutta sp. nov., a novel iron-oxidizing zetaproteobacterium isolated from a deep-sea hydrothermal field at the Bayonnaise knoll of the Izu-Ogasawara arc, and a description of Mariprofundales ord. nov. and Zetaproteobacteria classis nov.</title>
        <authorList>
            <person name="Makita H."/>
            <person name="Tanaka E."/>
            <person name="Mitsunobu S."/>
            <person name="Miyazaki M."/>
            <person name="Nunoura T."/>
            <person name="Uematsu K."/>
            <person name="Takaki Y."/>
            <person name="Nishi S."/>
            <person name="Shimamura S."/>
            <person name="Takai K."/>
        </authorList>
    </citation>
    <scope>NUCLEOTIDE SEQUENCE [LARGE SCALE GENOMIC DNA]</scope>
    <source>
        <strain evidence="5 6">ET2</strain>
    </source>
</reference>
<evidence type="ECO:0000256" key="2">
    <source>
        <dbReference type="SAM" id="MobiDB-lite"/>
    </source>
</evidence>
<dbReference type="STRING" id="1921010.MMIC_P1470"/>
<evidence type="ECO:0000313" key="5">
    <source>
        <dbReference type="EMBL" id="GAV20503.1"/>
    </source>
</evidence>
<dbReference type="Gene3D" id="3.30.1330.60">
    <property type="entry name" value="OmpA-like domain"/>
    <property type="match status" value="1"/>
</dbReference>
<dbReference type="InterPro" id="IPR050330">
    <property type="entry name" value="Bact_OuterMem_StrucFunc"/>
</dbReference>
<dbReference type="GO" id="GO:0016020">
    <property type="term" value="C:membrane"/>
    <property type="evidence" value="ECO:0007669"/>
    <property type="project" value="UniProtKB-UniRule"/>
</dbReference>
<dbReference type="EMBL" id="BDFD01000011">
    <property type="protein sequence ID" value="GAV20503.1"/>
    <property type="molecule type" value="Genomic_DNA"/>
</dbReference>
<evidence type="ECO:0000259" key="4">
    <source>
        <dbReference type="PROSITE" id="PS51123"/>
    </source>
</evidence>
<proteinExistence type="predicted"/>
<accession>A0A1L8CNN0</accession>
<dbReference type="SUPFAM" id="SSF103088">
    <property type="entry name" value="OmpA-like"/>
    <property type="match status" value="1"/>
</dbReference>
<protein>
    <submittedName>
        <fullName evidence="5">OmpA-OmpF porin, OOP family</fullName>
    </submittedName>
</protein>
<name>A0A1L8CNN0_9PROT</name>
<dbReference type="PANTHER" id="PTHR30329:SF21">
    <property type="entry name" value="LIPOPROTEIN YIAD-RELATED"/>
    <property type="match status" value="1"/>
</dbReference>
<gene>
    <name evidence="5" type="ORF">MMIC_P1470</name>
</gene>
<dbReference type="CDD" id="cd07185">
    <property type="entry name" value="OmpA_C-like"/>
    <property type="match status" value="1"/>
</dbReference>